<dbReference type="eggNOG" id="arCOG02389">
    <property type="taxonomic scope" value="Archaea"/>
</dbReference>
<dbReference type="Pfam" id="PF00512">
    <property type="entry name" value="HisKA"/>
    <property type="match status" value="1"/>
</dbReference>
<feature type="domain" description="Response regulatory" evidence="9">
    <location>
        <begin position="1"/>
        <end position="90"/>
    </location>
</feature>
<dbReference type="CDD" id="cd14686">
    <property type="entry name" value="bZIP"/>
    <property type="match status" value="1"/>
</dbReference>
<keyword evidence="7" id="KW-0175">Coiled coil</keyword>
<comment type="caution">
    <text evidence="6">Lacks conserved residue(s) required for the propagation of feature annotation.</text>
</comment>
<dbReference type="SUPFAM" id="SSF55785">
    <property type="entry name" value="PYP-like sensor domain (PAS domain)"/>
    <property type="match status" value="3"/>
</dbReference>
<dbReference type="AlphaFoldDB" id="J3JDE4"/>
<evidence type="ECO:0000259" key="8">
    <source>
        <dbReference type="PROSITE" id="PS50109"/>
    </source>
</evidence>
<evidence type="ECO:0000256" key="7">
    <source>
        <dbReference type="SAM" id="Coils"/>
    </source>
</evidence>
<dbReference type="PANTHER" id="PTHR43304:SF1">
    <property type="entry name" value="PAC DOMAIN-CONTAINING PROTEIN"/>
    <property type="match status" value="1"/>
</dbReference>
<dbReference type="PRINTS" id="PR00344">
    <property type="entry name" value="BCTRLSENSOR"/>
</dbReference>
<dbReference type="InterPro" id="IPR036890">
    <property type="entry name" value="HATPase_C_sf"/>
</dbReference>
<feature type="coiled-coil region" evidence="7">
    <location>
        <begin position="500"/>
        <end position="534"/>
    </location>
</feature>
<dbReference type="SUPFAM" id="SSF52172">
    <property type="entry name" value="CheY-like"/>
    <property type="match status" value="1"/>
</dbReference>
<feature type="domain" description="PAS" evidence="10">
    <location>
        <begin position="385"/>
        <end position="455"/>
    </location>
</feature>
<evidence type="ECO:0000313" key="12">
    <source>
        <dbReference type="EMBL" id="EJN57416.1"/>
    </source>
</evidence>
<dbReference type="InterPro" id="IPR000700">
    <property type="entry name" value="PAS-assoc_C"/>
</dbReference>
<comment type="caution">
    <text evidence="12">The sequence shown here is derived from an EMBL/GenBank/DDBJ whole genome shotgun (WGS) entry which is preliminary data.</text>
</comment>
<dbReference type="eggNOG" id="arCOG02358">
    <property type="taxonomic scope" value="Archaea"/>
</dbReference>
<dbReference type="InterPro" id="IPR000014">
    <property type="entry name" value="PAS"/>
</dbReference>
<dbReference type="InterPro" id="IPR004358">
    <property type="entry name" value="Sig_transdc_His_kin-like_C"/>
</dbReference>
<dbReference type="InterPro" id="IPR011006">
    <property type="entry name" value="CheY-like_superfamily"/>
</dbReference>
<dbReference type="PROSITE" id="PS50112">
    <property type="entry name" value="PAS"/>
    <property type="match status" value="2"/>
</dbReference>
<protein>
    <recommendedName>
        <fullName evidence="2">histidine kinase</fullName>
        <ecNumber evidence="2">2.7.13.3</ecNumber>
    </recommendedName>
</protein>
<dbReference type="Pfam" id="PF02518">
    <property type="entry name" value="HATPase_c"/>
    <property type="match status" value="1"/>
</dbReference>
<dbReference type="InterPro" id="IPR001610">
    <property type="entry name" value="PAC"/>
</dbReference>
<dbReference type="SMART" id="SM00387">
    <property type="entry name" value="HATPase_c"/>
    <property type="match status" value="1"/>
</dbReference>
<dbReference type="PANTHER" id="PTHR43304">
    <property type="entry name" value="PHYTOCHROME-LIKE PROTEIN CPH1"/>
    <property type="match status" value="1"/>
</dbReference>
<dbReference type="eggNOG" id="arCOG02348">
    <property type="taxonomic scope" value="Archaea"/>
</dbReference>
<dbReference type="InterPro" id="IPR052162">
    <property type="entry name" value="Sensor_kinase/Photoreceptor"/>
</dbReference>
<evidence type="ECO:0000256" key="4">
    <source>
        <dbReference type="ARBA" id="ARBA00022679"/>
    </source>
</evidence>
<feature type="domain" description="Histidine kinase" evidence="8">
    <location>
        <begin position="537"/>
        <end position="745"/>
    </location>
</feature>
<name>J3JDE4_9EURY</name>
<dbReference type="Gene3D" id="3.40.50.2300">
    <property type="match status" value="1"/>
</dbReference>
<dbReference type="Proteomes" id="UP000007813">
    <property type="component" value="Unassembled WGS sequence"/>
</dbReference>
<dbReference type="InterPro" id="IPR001789">
    <property type="entry name" value="Sig_transdc_resp-reg_receiver"/>
</dbReference>
<dbReference type="Pfam" id="PF08448">
    <property type="entry name" value="PAS_4"/>
    <property type="match status" value="2"/>
</dbReference>
<dbReference type="PROSITE" id="PS50113">
    <property type="entry name" value="PAC"/>
    <property type="match status" value="2"/>
</dbReference>
<dbReference type="InterPro" id="IPR003594">
    <property type="entry name" value="HATPase_dom"/>
</dbReference>
<dbReference type="CDD" id="cd00130">
    <property type="entry name" value="PAS"/>
    <property type="match status" value="2"/>
</dbReference>
<dbReference type="Gene3D" id="1.10.287.130">
    <property type="match status" value="1"/>
</dbReference>
<reference evidence="12 13" key="1">
    <citation type="journal article" date="2012" name="J. Bacteriol.">
        <title>Draft Genome Sequence of the Extremely Halophilic Archaeon Halogranum salarium B-1T.</title>
        <authorList>
            <person name="Kim K.K."/>
            <person name="Lee K.C."/>
            <person name="Lee J.S."/>
        </authorList>
    </citation>
    <scope>NUCLEOTIDE SEQUENCE [LARGE SCALE GENOMIC DNA]</scope>
    <source>
        <strain evidence="12 13">B-1</strain>
    </source>
</reference>
<proteinExistence type="predicted"/>
<feature type="domain" description="PAS" evidence="10">
    <location>
        <begin position="106"/>
        <end position="158"/>
    </location>
</feature>
<evidence type="ECO:0000259" key="10">
    <source>
        <dbReference type="PROSITE" id="PS50112"/>
    </source>
</evidence>
<dbReference type="PROSITE" id="PS50109">
    <property type="entry name" value="HIS_KIN"/>
    <property type="match status" value="1"/>
</dbReference>
<comment type="catalytic activity">
    <reaction evidence="1">
        <text>ATP + protein L-histidine = ADP + protein N-phospho-L-histidine.</text>
        <dbReference type="EC" id="2.7.13.3"/>
    </reaction>
</comment>
<dbReference type="SMART" id="SM00388">
    <property type="entry name" value="HisKA"/>
    <property type="match status" value="1"/>
</dbReference>
<dbReference type="InterPro" id="IPR036097">
    <property type="entry name" value="HisK_dim/P_sf"/>
</dbReference>
<dbReference type="Gene3D" id="3.30.450.20">
    <property type="entry name" value="PAS domain"/>
    <property type="match status" value="3"/>
</dbReference>
<dbReference type="SUPFAM" id="SSF47384">
    <property type="entry name" value="Homodimeric domain of signal transducing histidine kinase"/>
    <property type="match status" value="1"/>
</dbReference>
<dbReference type="CDD" id="cd00082">
    <property type="entry name" value="HisKA"/>
    <property type="match status" value="1"/>
</dbReference>
<evidence type="ECO:0000313" key="13">
    <source>
        <dbReference type="Proteomes" id="UP000007813"/>
    </source>
</evidence>
<dbReference type="NCBIfam" id="TIGR00229">
    <property type="entry name" value="sensory_box"/>
    <property type="match status" value="3"/>
</dbReference>
<keyword evidence="5" id="KW-0418">Kinase</keyword>
<keyword evidence="4" id="KW-0808">Transferase</keyword>
<dbReference type="InterPro" id="IPR013656">
    <property type="entry name" value="PAS_4"/>
</dbReference>
<evidence type="ECO:0000256" key="2">
    <source>
        <dbReference type="ARBA" id="ARBA00012438"/>
    </source>
</evidence>
<dbReference type="EC" id="2.7.13.3" evidence="2"/>
<dbReference type="GO" id="GO:0000155">
    <property type="term" value="F:phosphorelay sensor kinase activity"/>
    <property type="evidence" value="ECO:0007669"/>
    <property type="project" value="InterPro"/>
</dbReference>
<dbReference type="PROSITE" id="PS50110">
    <property type="entry name" value="RESPONSE_REGULATORY"/>
    <property type="match status" value="1"/>
</dbReference>
<feature type="domain" description="PAC" evidence="11">
    <location>
        <begin position="178"/>
        <end position="230"/>
    </location>
</feature>
<dbReference type="InterPro" id="IPR005467">
    <property type="entry name" value="His_kinase_dom"/>
</dbReference>
<gene>
    <name evidence="12" type="ORF">HSB1_43790</name>
</gene>
<evidence type="ECO:0000256" key="6">
    <source>
        <dbReference type="PROSITE-ProRule" id="PRU00169"/>
    </source>
</evidence>
<dbReference type="EMBL" id="ALJD01000014">
    <property type="protein sequence ID" value="EJN57416.1"/>
    <property type="molecule type" value="Genomic_DNA"/>
</dbReference>
<accession>J3JDE4</accession>
<sequence length="754" mass="85280">MTVVSTGTEALSVLDEQSIDCLISEYRLPDGDGLHLLEALRIRDNDVPFILYTNAGSETLASRAITAGVSEYIQKADMDGISELIDSIEALLWEQSRREQSSKLGEMQTLVEFIDDYAIFLLEDDGRIASWDSGAENIMGYTRDEVVGEHLSILFPRDMLEQGVPSDLLTKACVDGHATTKGWCVRKNGSRFWAEVILIPHYDQSVDSRRFSMFTRDLTEQQRWEERLRQEHELTTRILSTAPVAIAIHDADGTRRRMNARARDILQITPSYDDQSVEDQNEVHYYTLDGTPLNDRDHPTQQVLASGEPLFDHEVIIERSDDSRVHVSINSVPLFDANGDIEQVITTGQDITELKNRERRLYETQQELEQTVDTLRQTNHKLQITETRFEALTKNSSFAVISIDGSNTIQYANETIEEIFGYDPETLVGSSITRLMPDELAPKHKTGLKRYLETGNRHLDWEWVELPGQHKAGHEIQLGLSFGDISVDGDHLFTGIIRDITEQRDRKQELERRRKELSELIDELERSNAELEQFAYVVSHDLKEPLRMVTSYLQLLEHRYANVFDEDAEEFIGYAIDGADRMRQMIDDLLTYSRVGRDNTAYKPVDCEQVVKDVLSSLPDMDTATITIEDLPTVGGNRSQLVKLFQNLISNAIKHSDTSSASIHISATHQPDNWWCIAVTDDGHGIPPDSHDDIFNLFTSLGDSDGSGIGLSICRKVVEQHGGQIWVDSELGKGTTFFFTLPPCDTAETEHADS</sequence>
<evidence type="ECO:0000256" key="1">
    <source>
        <dbReference type="ARBA" id="ARBA00000085"/>
    </source>
</evidence>
<dbReference type="SMART" id="SM00091">
    <property type="entry name" value="PAS"/>
    <property type="match status" value="3"/>
</dbReference>
<organism evidence="12 13">
    <name type="scientific">Halogranum salarium B-1</name>
    <dbReference type="NCBI Taxonomy" id="1210908"/>
    <lineage>
        <taxon>Archaea</taxon>
        <taxon>Methanobacteriati</taxon>
        <taxon>Methanobacteriota</taxon>
        <taxon>Stenosarchaea group</taxon>
        <taxon>Halobacteria</taxon>
        <taxon>Halobacteriales</taxon>
        <taxon>Haloferacaceae</taxon>
    </lineage>
</organism>
<dbReference type="InterPro" id="IPR035965">
    <property type="entry name" value="PAS-like_dom_sf"/>
</dbReference>
<dbReference type="Gene3D" id="3.30.565.10">
    <property type="entry name" value="Histidine kinase-like ATPase, C-terminal domain"/>
    <property type="match status" value="1"/>
</dbReference>
<keyword evidence="3" id="KW-0597">Phosphoprotein</keyword>
<dbReference type="InterPro" id="IPR003661">
    <property type="entry name" value="HisK_dim/P_dom"/>
</dbReference>
<evidence type="ECO:0000259" key="11">
    <source>
        <dbReference type="PROSITE" id="PS50113"/>
    </source>
</evidence>
<dbReference type="CDD" id="cd00156">
    <property type="entry name" value="REC"/>
    <property type="match status" value="1"/>
</dbReference>
<dbReference type="Pfam" id="PF00072">
    <property type="entry name" value="Response_reg"/>
    <property type="match status" value="1"/>
</dbReference>
<dbReference type="eggNOG" id="arCOG06712">
    <property type="taxonomic scope" value="Archaea"/>
</dbReference>
<feature type="coiled-coil region" evidence="7">
    <location>
        <begin position="351"/>
        <end position="395"/>
    </location>
</feature>
<dbReference type="Pfam" id="PF13426">
    <property type="entry name" value="PAS_9"/>
    <property type="match status" value="1"/>
</dbReference>
<evidence type="ECO:0000259" key="9">
    <source>
        <dbReference type="PROSITE" id="PS50110"/>
    </source>
</evidence>
<dbReference type="SUPFAM" id="SSF55874">
    <property type="entry name" value="ATPase domain of HSP90 chaperone/DNA topoisomerase II/histidine kinase"/>
    <property type="match status" value="1"/>
</dbReference>
<dbReference type="SMART" id="SM00086">
    <property type="entry name" value="PAC"/>
    <property type="match status" value="2"/>
</dbReference>
<evidence type="ECO:0000256" key="5">
    <source>
        <dbReference type="ARBA" id="ARBA00022777"/>
    </source>
</evidence>
<evidence type="ECO:0000256" key="3">
    <source>
        <dbReference type="ARBA" id="ARBA00022553"/>
    </source>
</evidence>
<feature type="domain" description="PAC" evidence="11">
    <location>
        <begin position="311"/>
        <end position="363"/>
    </location>
</feature>